<evidence type="ECO:0000256" key="1">
    <source>
        <dbReference type="ARBA" id="ARBA00004167"/>
    </source>
</evidence>
<name>A0A0G0PVW7_9BACT</name>
<proteinExistence type="predicted"/>
<evidence type="ECO:0000256" key="3">
    <source>
        <dbReference type="ARBA" id="ARBA00022475"/>
    </source>
</evidence>
<comment type="caution">
    <text evidence="13">The sequence shown here is derived from an EMBL/GenBank/DDBJ whole genome shotgun (WGS) entry which is preliminary data.</text>
</comment>
<dbReference type="InterPro" id="IPR005311">
    <property type="entry name" value="PBP_dimer"/>
</dbReference>
<dbReference type="InterPro" id="IPR050515">
    <property type="entry name" value="Beta-lactam/transpept"/>
</dbReference>
<dbReference type="InterPro" id="IPR036138">
    <property type="entry name" value="PBP_dimer_sf"/>
</dbReference>
<evidence type="ECO:0000256" key="5">
    <source>
        <dbReference type="ARBA" id="ARBA00022960"/>
    </source>
</evidence>
<dbReference type="GO" id="GO:0005886">
    <property type="term" value="C:plasma membrane"/>
    <property type="evidence" value="ECO:0007669"/>
    <property type="project" value="TreeGrafter"/>
</dbReference>
<evidence type="ECO:0000313" key="13">
    <source>
        <dbReference type="EMBL" id="KKQ93471.1"/>
    </source>
</evidence>
<dbReference type="GO" id="GO:0071972">
    <property type="term" value="F:peptidoglycan L,D-transpeptidase activity"/>
    <property type="evidence" value="ECO:0007669"/>
    <property type="project" value="TreeGrafter"/>
</dbReference>
<dbReference type="STRING" id="1618573.UT19_C0011G0016"/>
<evidence type="ECO:0000256" key="6">
    <source>
        <dbReference type="ARBA" id="ARBA00022984"/>
    </source>
</evidence>
<dbReference type="Gene3D" id="3.90.1310.10">
    <property type="entry name" value="Penicillin-binding protein 2a (Domain 2)"/>
    <property type="match status" value="1"/>
</dbReference>
<evidence type="ECO:0000313" key="14">
    <source>
        <dbReference type="Proteomes" id="UP000034932"/>
    </source>
</evidence>
<dbReference type="Pfam" id="PF00905">
    <property type="entry name" value="Transpeptidase"/>
    <property type="match status" value="1"/>
</dbReference>
<keyword evidence="8 10" id="KW-0472">Membrane</keyword>
<dbReference type="AlphaFoldDB" id="A0A0G0PVW7"/>
<organism evidence="13 14">
    <name type="scientific">Candidatus Woesebacteria bacterium GW2011_GWB1_39_10b</name>
    <dbReference type="NCBI Taxonomy" id="1618573"/>
    <lineage>
        <taxon>Bacteria</taxon>
        <taxon>Candidatus Woeseibacteriota</taxon>
    </lineage>
</organism>
<keyword evidence="6" id="KW-0573">Peptidoglycan synthesis</keyword>
<evidence type="ECO:0000256" key="9">
    <source>
        <dbReference type="ARBA" id="ARBA00023316"/>
    </source>
</evidence>
<dbReference type="SUPFAM" id="SSF56519">
    <property type="entry name" value="Penicillin binding protein dimerisation domain"/>
    <property type="match status" value="1"/>
</dbReference>
<feature type="domain" description="Penicillin-binding protein transpeptidase" evidence="11">
    <location>
        <begin position="218"/>
        <end position="540"/>
    </location>
</feature>
<dbReference type="EMBL" id="LBVW01000011">
    <property type="protein sequence ID" value="KKQ93471.1"/>
    <property type="molecule type" value="Genomic_DNA"/>
</dbReference>
<dbReference type="InterPro" id="IPR012338">
    <property type="entry name" value="Beta-lactam/transpept-like"/>
</dbReference>
<evidence type="ECO:0000256" key="10">
    <source>
        <dbReference type="SAM" id="Phobius"/>
    </source>
</evidence>
<dbReference type="Pfam" id="PF03717">
    <property type="entry name" value="PBP_dimer"/>
    <property type="match status" value="1"/>
</dbReference>
<comment type="subcellular location">
    <subcellularLocation>
        <location evidence="2">Cell membrane</location>
    </subcellularLocation>
    <subcellularLocation>
        <location evidence="1">Membrane</location>
        <topology evidence="1">Single-pass membrane protein</topology>
    </subcellularLocation>
</comment>
<dbReference type="InterPro" id="IPR001460">
    <property type="entry name" value="PCN-bd_Tpept"/>
</dbReference>
<dbReference type="PATRIC" id="fig|1618573.3.peg.729"/>
<evidence type="ECO:0000256" key="8">
    <source>
        <dbReference type="ARBA" id="ARBA00023136"/>
    </source>
</evidence>
<dbReference type="Proteomes" id="UP000034932">
    <property type="component" value="Unassembled WGS sequence"/>
</dbReference>
<reference evidence="13 14" key="1">
    <citation type="journal article" date="2015" name="Nature">
        <title>rRNA introns, odd ribosomes, and small enigmatic genomes across a large radiation of phyla.</title>
        <authorList>
            <person name="Brown C.T."/>
            <person name="Hug L.A."/>
            <person name="Thomas B.C."/>
            <person name="Sharon I."/>
            <person name="Castelle C.J."/>
            <person name="Singh A."/>
            <person name="Wilkins M.J."/>
            <person name="Williams K.H."/>
            <person name="Banfield J.F."/>
        </authorList>
    </citation>
    <scope>NUCLEOTIDE SEQUENCE [LARGE SCALE GENOMIC DNA]</scope>
</reference>
<dbReference type="SUPFAM" id="SSF56601">
    <property type="entry name" value="beta-lactamase/transpeptidase-like"/>
    <property type="match status" value="1"/>
</dbReference>
<dbReference type="Gene3D" id="3.40.710.10">
    <property type="entry name" value="DD-peptidase/beta-lactamase superfamily"/>
    <property type="match status" value="1"/>
</dbReference>
<evidence type="ECO:0000256" key="2">
    <source>
        <dbReference type="ARBA" id="ARBA00004236"/>
    </source>
</evidence>
<dbReference type="PANTHER" id="PTHR30627:SF2">
    <property type="entry name" value="PEPTIDOGLYCAN D,D-TRANSPEPTIDASE MRDA"/>
    <property type="match status" value="1"/>
</dbReference>
<keyword evidence="9" id="KW-0961">Cell wall biogenesis/degradation</keyword>
<dbReference type="GO" id="GO:0071555">
    <property type="term" value="P:cell wall organization"/>
    <property type="evidence" value="ECO:0007669"/>
    <property type="project" value="TreeGrafter"/>
</dbReference>
<keyword evidence="4 10" id="KW-0812">Transmembrane</keyword>
<dbReference type="PANTHER" id="PTHR30627">
    <property type="entry name" value="PEPTIDOGLYCAN D,D-TRANSPEPTIDASE"/>
    <property type="match status" value="1"/>
</dbReference>
<dbReference type="GO" id="GO:0008658">
    <property type="term" value="F:penicillin binding"/>
    <property type="evidence" value="ECO:0007669"/>
    <property type="project" value="InterPro"/>
</dbReference>
<feature type="transmembrane region" description="Helical" evidence="10">
    <location>
        <begin position="12"/>
        <end position="33"/>
    </location>
</feature>
<sequence length="555" mass="61321">MQTLSSTKVQSWLVWFLRGMLILGFLVLFGRLIDLQIIRGRYFRALAEENRIRRVTITAPRGKILARGGETLVDNKEIKMKLIFDEAEGVKKEEIEEEGSQEIISEWVRNYSLGSDFAHLSGYLGEVSGEELGKVTAECQEKGPLRIKTKVGRSGLEEAYNCTLSGYDGEELVEVDAMGRMVRILGKIKPNPGDDLKTTVDFGLQKRISELMDGKKGSIIVTDTNGEVFGLYSSPSYDPNIFVNEKSEDIENILQDENLPLFNRSIGGMFHPGSVFKPIVAIAALEEGKIDKDFTFEDTGVITIKTLYGTFSYTNWFFNQYGGKEGKIGLTRAIARSTDTFFYKLGEIVGVEKIDEWAHKFSLDEKTGIDIPGEVVGLVPSPEWKMKNKGERWFLGNTYHLSIGQGDLALTPIGINTAIASIANGGELCTPHLLSVGLVSGNDKCKDLGIKKENIDLVKEGMRQACSAGGTGFTFFDFKEKAGIDVGCKTGTAEVENNENPHAWFVAFAGVENPEIVVTVLVENGGEGSRIAGPIAREIFDYWFKVSNEFSNITE</sequence>
<evidence type="ECO:0000256" key="4">
    <source>
        <dbReference type="ARBA" id="ARBA00022692"/>
    </source>
</evidence>
<evidence type="ECO:0000256" key="7">
    <source>
        <dbReference type="ARBA" id="ARBA00022989"/>
    </source>
</evidence>
<accession>A0A0G0PVW7</accession>
<keyword evidence="5" id="KW-0133">Cell shape</keyword>
<protein>
    <submittedName>
        <fullName evidence="13">Cell elongation-specific peptidoglycan D,D-transpeptidase</fullName>
    </submittedName>
</protein>
<feature type="domain" description="Penicillin-binding protein dimerisation" evidence="12">
    <location>
        <begin position="102"/>
        <end position="183"/>
    </location>
</feature>
<keyword evidence="3" id="KW-1003">Cell membrane</keyword>
<keyword evidence="7 10" id="KW-1133">Transmembrane helix</keyword>
<gene>
    <name evidence="13" type="ORF">UT19_C0011G0016</name>
</gene>
<evidence type="ECO:0000259" key="12">
    <source>
        <dbReference type="Pfam" id="PF03717"/>
    </source>
</evidence>
<evidence type="ECO:0000259" key="11">
    <source>
        <dbReference type="Pfam" id="PF00905"/>
    </source>
</evidence>